<evidence type="ECO:0000313" key="1">
    <source>
        <dbReference type="EMBL" id="VEB44523.1"/>
    </source>
</evidence>
<dbReference type="GO" id="GO:0004375">
    <property type="term" value="F:glycine dehydrogenase (decarboxylating) activity"/>
    <property type="evidence" value="ECO:0007669"/>
    <property type="project" value="UniProtKB-EC"/>
</dbReference>
<accession>A0A3S4HTU5</accession>
<proteinExistence type="predicted"/>
<reference evidence="1 2" key="1">
    <citation type="submission" date="2018-12" db="EMBL/GenBank/DDBJ databases">
        <authorList>
            <consortium name="Pathogen Informatics"/>
        </authorList>
    </citation>
    <scope>NUCLEOTIDE SEQUENCE [LARGE SCALE GENOMIC DNA]</scope>
    <source>
        <strain evidence="1 2">NCTC9695</strain>
    </source>
</reference>
<evidence type="ECO:0000313" key="2">
    <source>
        <dbReference type="Proteomes" id="UP000275777"/>
    </source>
</evidence>
<sequence>MLPQTLDVMKTRAKYFGFELVQGHPEEAGNGDYFGALFQYPGEAGDLLDLTRTSPPSRPRAAWWPSPPT</sequence>
<dbReference type="AlphaFoldDB" id="A0A3S4HTU5"/>
<gene>
    <name evidence="1" type="primary">gcvP_5</name>
    <name evidence="1" type="ORF">NCTC9695_05013</name>
</gene>
<dbReference type="EMBL" id="LR134182">
    <property type="protein sequence ID" value="VEB44523.1"/>
    <property type="molecule type" value="Genomic_DNA"/>
</dbReference>
<keyword evidence="1" id="KW-0560">Oxidoreductase</keyword>
<name>A0A3S4HTU5_CHRVL</name>
<dbReference type="EC" id="1.4.4.2" evidence="1"/>
<dbReference type="Proteomes" id="UP000275777">
    <property type="component" value="Chromosome"/>
</dbReference>
<protein>
    <submittedName>
        <fullName evidence="1">Glycine dehydrogenase [decarboxylating]</fullName>
        <ecNumber evidence="1">1.4.4.2</ecNumber>
    </submittedName>
</protein>
<organism evidence="1 2">
    <name type="scientific">Chromobacterium violaceum</name>
    <dbReference type="NCBI Taxonomy" id="536"/>
    <lineage>
        <taxon>Bacteria</taxon>
        <taxon>Pseudomonadati</taxon>
        <taxon>Pseudomonadota</taxon>
        <taxon>Betaproteobacteria</taxon>
        <taxon>Neisseriales</taxon>
        <taxon>Chromobacteriaceae</taxon>
        <taxon>Chromobacterium</taxon>
    </lineage>
</organism>